<dbReference type="KEGG" id="euz:DVS28_b0520"/>
<evidence type="ECO:0000313" key="1">
    <source>
        <dbReference type="EMBL" id="AXV10260.1"/>
    </source>
</evidence>
<organism evidence="1 2">
    <name type="scientific">Euzebya pacifica</name>
    <dbReference type="NCBI Taxonomy" id="1608957"/>
    <lineage>
        <taxon>Bacteria</taxon>
        <taxon>Bacillati</taxon>
        <taxon>Actinomycetota</taxon>
        <taxon>Nitriliruptoria</taxon>
        <taxon>Euzebyales</taxon>
    </lineage>
</organism>
<name>A0A346Y713_9ACTN</name>
<evidence type="ECO:0000313" key="2">
    <source>
        <dbReference type="Proteomes" id="UP000264006"/>
    </source>
</evidence>
<sequence>MTRDIDRRMHGIARELAESLTAIAAEPDLVQNRLSAVISHIRAALEDETAAAYSDGYTRGYAACSTDAHVTERVVRAFANSSLGPESTRRSE</sequence>
<dbReference type="EMBL" id="CP031166">
    <property type="protein sequence ID" value="AXV10260.1"/>
    <property type="molecule type" value="Genomic_DNA"/>
</dbReference>
<keyword evidence="2" id="KW-1185">Reference proteome</keyword>
<dbReference type="AlphaFoldDB" id="A0A346Y713"/>
<reference evidence="1 2" key="1">
    <citation type="submission" date="2018-09" db="EMBL/GenBank/DDBJ databases">
        <title>Complete genome sequence of Euzebya sp. DY32-46 isolated from seawater of Pacific Ocean.</title>
        <authorList>
            <person name="Xu L."/>
            <person name="Wu Y.-H."/>
            <person name="Xu X.-W."/>
        </authorList>
    </citation>
    <scope>NUCLEOTIDE SEQUENCE [LARGE SCALE GENOMIC DNA]</scope>
    <source>
        <strain evidence="1 2">DY32-46</strain>
        <plasmid evidence="2">pedy32-46i</plasmid>
    </source>
</reference>
<gene>
    <name evidence="1" type="ORF">DVS28_b0520</name>
</gene>
<proteinExistence type="predicted"/>
<accession>A0A346Y713</accession>
<keyword evidence="1" id="KW-0614">Plasmid</keyword>
<protein>
    <submittedName>
        <fullName evidence="1">Uncharacterized protein</fullName>
    </submittedName>
</protein>
<dbReference type="RefSeq" id="WP_114594828.1">
    <property type="nucleotide sequence ID" value="NZ_CP031166.1"/>
</dbReference>
<geneLocation type="plasmid" evidence="2">
    <name>pedy32-46i</name>
</geneLocation>
<dbReference type="Proteomes" id="UP000264006">
    <property type="component" value="Plasmid pEDY32-46I"/>
</dbReference>